<keyword evidence="1" id="KW-0808">Transferase</keyword>
<accession>A0A2S0KKW1</accession>
<keyword evidence="4" id="KW-1185">Reference proteome</keyword>
<dbReference type="SMART" id="SM00387">
    <property type="entry name" value="HATPase_c"/>
    <property type="match status" value="1"/>
</dbReference>
<dbReference type="AlphaFoldDB" id="A0A2S0KKW1"/>
<dbReference type="InterPro" id="IPR022066">
    <property type="entry name" value="PdtaS_GAF"/>
</dbReference>
<organism evidence="3 4">
    <name type="scientific">Gordonia iterans</name>
    <dbReference type="NCBI Taxonomy" id="1004901"/>
    <lineage>
        <taxon>Bacteria</taxon>
        <taxon>Bacillati</taxon>
        <taxon>Actinomycetota</taxon>
        <taxon>Actinomycetes</taxon>
        <taxon>Mycobacteriales</taxon>
        <taxon>Gordoniaceae</taxon>
        <taxon>Gordonia</taxon>
    </lineage>
</organism>
<feature type="domain" description="Histidine kinase" evidence="2">
    <location>
        <begin position="320"/>
        <end position="524"/>
    </location>
</feature>
<dbReference type="Gene3D" id="3.30.450.280">
    <property type="entry name" value="GAF domain"/>
    <property type="match status" value="1"/>
</dbReference>
<dbReference type="OrthoDB" id="9767435at2"/>
<dbReference type="InterPro" id="IPR036890">
    <property type="entry name" value="HATPase_C_sf"/>
</dbReference>
<dbReference type="PANTHER" id="PTHR43065:SF23">
    <property type="entry name" value="SENSOR HISTIDINE KINASE PDTAS"/>
    <property type="match status" value="1"/>
</dbReference>
<dbReference type="Proteomes" id="UP000239814">
    <property type="component" value="Chromosome"/>
</dbReference>
<dbReference type="InterPro" id="IPR011495">
    <property type="entry name" value="Sig_transdc_His_kin_sub2_dim/P"/>
</dbReference>
<dbReference type="Pfam" id="PF02518">
    <property type="entry name" value="HATPase_c"/>
    <property type="match status" value="1"/>
</dbReference>
<evidence type="ECO:0000313" key="3">
    <source>
        <dbReference type="EMBL" id="AVM02309.1"/>
    </source>
</evidence>
<dbReference type="Gene3D" id="3.30.565.10">
    <property type="entry name" value="Histidine kinase-like ATPase, C-terminal domain"/>
    <property type="match status" value="1"/>
</dbReference>
<dbReference type="PROSITE" id="PS50109">
    <property type="entry name" value="HIS_KIN"/>
    <property type="match status" value="1"/>
</dbReference>
<dbReference type="Pfam" id="PF12282">
    <property type="entry name" value="GAF_PdtaS"/>
    <property type="match status" value="1"/>
</dbReference>
<protein>
    <submittedName>
        <fullName evidence="3">ATPase</fullName>
    </submittedName>
</protein>
<reference evidence="3 4" key="1">
    <citation type="submission" date="2018-03" db="EMBL/GenBank/DDBJ databases">
        <title>Characteristics and genome of n-alkane degrading marine bacteria Gordonia iterans isolated from crude oil contaminated in Tae-an, South Korea.</title>
        <authorList>
            <person name="Lee S.-S."/>
            <person name="Kim H."/>
        </authorList>
    </citation>
    <scope>NUCLEOTIDE SEQUENCE [LARGE SCALE GENOMIC DNA]</scope>
    <source>
        <strain evidence="3 4">Co17</strain>
    </source>
</reference>
<evidence type="ECO:0000259" key="2">
    <source>
        <dbReference type="PROSITE" id="PS50109"/>
    </source>
</evidence>
<keyword evidence="1" id="KW-0418">Kinase</keyword>
<gene>
    <name evidence="3" type="ORF">C6V83_15505</name>
</gene>
<dbReference type="PANTHER" id="PTHR43065">
    <property type="entry name" value="SENSOR HISTIDINE KINASE"/>
    <property type="match status" value="1"/>
</dbReference>
<dbReference type="SUPFAM" id="SSF55874">
    <property type="entry name" value="ATPase domain of HSP90 chaperone/DNA topoisomerase II/histidine kinase"/>
    <property type="match status" value="1"/>
</dbReference>
<dbReference type="KEGG" id="git:C6V83_15505"/>
<dbReference type="EMBL" id="CP027433">
    <property type="protein sequence ID" value="AVM02309.1"/>
    <property type="molecule type" value="Genomic_DNA"/>
</dbReference>
<proteinExistence type="predicted"/>
<dbReference type="RefSeq" id="WP_105944009.1">
    <property type="nucleotide sequence ID" value="NZ_CP027433.1"/>
</dbReference>
<dbReference type="InterPro" id="IPR005467">
    <property type="entry name" value="His_kinase_dom"/>
</dbReference>
<sequence>MATLHDLLAEHTDLSDAAALHLQRLVAEWQLLADLSFADYVMAVRGSDGRLVYVAQVRPNTASTLFQHDEVGHAVDSPASPHGANPLVGRAFAHGRIERDDVPRRHGGMLIERIAVPVTFDGEVIAVLGRAGDATGTLPPSPLESAYRDAASALRQMVLEGTFPLDEANTLGLSTPRAGDGFIRLGADGRVVYASPNAVSAVHRMGWTAELGNTRLADAFAELLTDPFDAVDVGSMLAAACGADRRTGDRAEGPAGRNGLPGPEIPLRMELDARRASVLIRAVPLRSHGQTRGAVVLIRDVTEVKRRDLALISKDATIREIHHRVKNNLQSVSALLRLQARRSGNPETIVALTEAVRRVSSIALVHEMLSGSVDEEVDLDAVVDRLIPTLVDVGAPGDGAAAVTVRRGSRLGVLSADLAMPLVQVLTEVVQNAIEHGFAADGRDRMRRRDDALIVVDGERDLRGLTVRVVDNGVGVPDDFDLASSDRLGLQIVCTLVNNDLGGTIEIGPGPDGGTVVELQIPLH</sequence>
<dbReference type="InterPro" id="IPR003594">
    <property type="entry name" value="HATPase_dom"/>
</dbReference>
<name>A0A2S0KKW1_9ACTN</name>
<dbReference type="Gene3D" id="3.30.450.20">
    <property type="entry name" value="PAS domain"/>
    <property type="match status" value="1"/>
</dbReference>
<dbReference type="Pfam" id="PF07568">
    <property type="entry name" value="HisKA_2"/>
    <property type="match status" value="1"/>
</dbReference>
<dbReference type="GO" id="GO:0016301">
    <property type="term" value="F:kinase activity"/>
    <property type="evidence" value="ECO:0007669"/>
    <property type="project" value="UniProtKB-KW"/>
</dbReference>
<dbReference type="InterPro" id="IPR038424">
    <property type="entry name" value="H_kinase_PdtaS_GAF_sf"/>
</dbReference>
<evidence type="ECO:0000313" key="4">
    <source>
        <dbReference type="Proteomes" id="UP000239814"/>
    </source>
</evidence>
<evidence type="ECO:0000256" key="1">
    <source>
        <dbReference type="ARBA" id="ARBA00022777"/>
    </source>
</evidence>